<dbReference type="Proteomes" id="UP000253772">
    <property type="component" value="Chromosome c1"/>
</dbReference>
<evidence type="ECO:0008006" key="3">
    <source>
        <dbReference type="Google" id="ProtNLM"/>
    </source>
</evidence>
<reference evidence="1 2" key="1">
    <citation type="submission" date="2019-03" db="EMBL/GenBank/DDBJ databases">
        <title>Comparative insights into the high quality Complete genome sequence of highly metal resistant Cupriavidus metallidurans strain BS1 isolated from a gold-copper mine.</title>
        <authorList>
            <person name="Mazhar H.S."/>
            <person name="Rensing C."/>
        </authorList>
    </citation>
    <scope>NUCLEOTIDE SEQUENCE [LARGE SCALE GENOMIC DNA]</scope>
    <source>
        <strain evidence="1 2">BS1</strain>
    </source>
</reference>
<gene>
    <name evidence="1" type="ORF">DDF84_009620</name>
</gene>
<protein>
    <recommendedName>
        <fullName evidence="3">Nucleotide-diphospho-sugar transferase domain-containing protein</fullName>
    </recommendedName>
</protein>
<proteinExistence type="predicted"/>
<evidence type="ECO:0000313" key="2">
    <source>
        <dbReference type="Proteomes" id="UP000253772"/>
    </source>
</evidence>
<dbReference type="Gene3D" id="3.90.550.10">
    <property type="entry name" value="Spore Coat Polysaccharide Biosynthesis Protein SpsA, Chain A"/>
    <property type="match status" value="1"/>
</dbReference>
<dbReference type="AlphaFoldDB" id="A0A482IQ01"/>
<name>A0A482IQ01_9BURK</name>
<dbReference type="SUPFAM" id="SSF53448">
    <property type="entry name" value="Nucleotide-diphospho-sugar transferases"/>
    <property type="match status" value="1"/>
</dbReference>
<evidence type="ECO:0000313" key="1">
    <source>
        <dbReference type="EMBL" id="QBP10002.1"/>
    </source>
</evidence>
<accession>A0A482IQ01</accession>
<dbReference type="InterPro" id="IPR029044">
    <property type="entry name" value="Nucleotide-diphossugar_trans"/>
</dbReference>
<dbReference type="RefSeq" id="WP_133258084.1">
    <property type="nucleotide sequence ID" value="NZ_CP037900.1"/>
</dbReference>
<organism evidence="1 2">
    <name type="scientific">Cupriavidus metallidurans</name>
    <dbReference type="NCBI Taxonomy" id="119219"/>
    <lineage>
        <taxon>Bacteria</taxon>
        <taxon>Pseudomonadati</taxon>
        <taxon>Pseudomonadota</taxon>
        <taxon>Betaproteobacteria</taxon>
        <taxon>Burkholderiales</taxon>
        <taxon>Burkholderiaceae</taxon>
        <taxon>Cupriavidus</taxon>
    </lineage>
</organism>
<dbReference type="EMBL" id="CP037900">
    <property type="protein sequence ID" value="QBP10002.1"/>
    <property type="molecule type" value="Genomic_DNA"/>
</dbReference>
<sequence>MQTSDSTSRYFDMLMVTAQTARRYCQRHGLRYQAFVGLKRGNRPWHATYNRIDLLQELVQRDFRGWVLFVDADAWIADMEFDLPAYLRDKSQYAMIAAPAGHSTDFFWNVNIGVMLFNLAHPFMRAIIRDWESFLSRYQLERDAIDWNGQIPDDQGMFHQILDKHPESADLVLHEEKSFFNSPWASFVRQAIRAENADIEQRLHHVAGEVSAVLERSAAAGPA</sequence>
<dbReference type="OrthoDB" id="8829532at2"/>